<dbReference type="InterPro" id="IPR023210">
    <property type="entry name" value="NADP_OxRdtase_dom"/>
</dbReference>
<dbReference type="PIRSF" id="PIRSF000097">
    <property type="entry name" value="AKR"/>
    <property type="match status" value="1"/>
</dbReference>
<organism evidence="6 7">
    <name type="scientific">Mycena venus</name>
    <dbReference type="NCBI Taxonomy" id="2733690"/>
    <lineage>
        <taxon>Eukaryota</taxon>
        <taxon>Fungi</taxon>
        <taxon>Dikarya</taxon>
        <taxon>Basidiomycota</taxon>
        <taxon>Agaricomycotina</taxon>
        <taxon>Agaricomycetes</taxon>
        <taxon>Agaricomycetidae</taxon>
        <taxon>Agaricales</taxon>
        <taxon>Marasmiineae</taxon>
        <taxon>Mycenaceae</taxon>
        <taxon>Mycena</taxon>
    </lineage>
</organism>
<dbReference type="InterPro" id="IPR020471">
    <property type="entry name" value="AKR"/>
</dbReference>
<dbReference type="Proteomes" id="UP000620124">
    <property type="component" value="Unassembled WGS sequence"/>
</dbReference>
<evidence type="ECO:0000256" key="2">
    <source>
        <dbReference type="PIRSR" id="PIRSR000097-1"/>
    </source>
</evidence>
<evidence type="ECO:0000313" key="7">
    <source>
        <dbReference type="Proteomes" id="UP000620124"/>
    </source>
</evidence>
<dbReference type="AlphaFoldDB" id="A0A8H7CXJ9"/>
<dbReference type="GO" id="GO:0016616">
    <property type="term" value="F:oxidoreductase activity, acting on the CH-OH group of donors, NAD or NADP as acceptor"/>
    <property type="evidence" value="ECO:0007669"/>
    <property type="project" value="UniProtKB-ARBA"/>
</dbReference>
<dbReference type="OrthoDB" id="416253at2759"/>
<reference evidence="6" key="1">
    <citation type="submission" date="2020-05" db="EMBL/GenBank/DDBJ databases">
        <title>Mycena genomes resolve the evolution of fungal bioluminescence.</title>
        <authorList>
            <person name="Tsai I.J."/>
        </authorList>
    </citation>
    <scope>NUCLEOTIDE SEQUENCE</scope>
    <source>
        <strain evidence="6">CCC161011</strain>
    </source>
</reference>
<feature type="binding site" evidence="3">
    <location>
        <position position="112"/>
    </location>
    <ligand>
        <name>substrate</name>
    </ligand>
</feature>
<protein>
    <submittedName>
        <fullName evidence="6">Aldehyde reductase 1</fullName>
    </submittedName>
</protein>
<dbReference type="InterPro" id="IPR036812">
    <property type="entry name" value="NAD(P)_OxRdtase_dom_sf"/>
</dbReference>
<sequence>MSFGKALTLSSGTTIPQLALGTWLAEPNEVGNAVEIAVRHGYRHLDCATIYENHAEVGAALKKVVPSVVPREALFITSKLWNNAHQSAEVEKQLDETLKDLGVEYLDLYLMHWPVAFAPGKGLSPPHPTKEGQVALDLDTSLVDTWKAMIALPKSKVRNIGVSNFTIAHLEGIIAATGVVPTVLQIEAHPLLPQDDLVAFCKDNSIQITAYSPLGNNLLGEKKLVDDPAILAIAARLGATPAQVLMAWGVHRGYTVNVKSVHPERIKANFQQLALTEAQYAEITALGNGRHVRFNIPYRYEPGWDISLFNEEAEKEATYKVKIA</sequence>
<dbReference type="Pfam" id="PF00248">
    <property type="entry name" value="Aldo_ket_red"/>
    <property type="match status" value="1"/>
</dbReference>
<dbReference type="PANTHER" id="PTHR11732">
    <property type="entry name" value="ALDO/KETO REDUCTASE"/>
    <property type="match status" value="1"/>
</dbReference>
<dbReference type="Gene3D" id="3.20.20.100">
    <property type="entry name" value="NADP-dependent oxidoreductase domain"/>
    <property type="match status" value="1"/>
</dbReference>
<dbReference type="EMBL" id="JACAZI010000008">
    <property type="protein sequence ID" value="KAF7354249.1"/>
    <property type="molecule type" value="Genomic_DNA"/>
</dbReference>
<evidence type="ECO:0000256" key="1">
    <source>
        <dbReference type="ARBA" id="ARBA00023002"/>
    </source>
</evidence>
<keyword evidence="7" id="KW-1185">Reference proteome</keyword>
<evidence type="ECO:0000259" key="5">
    <source>
        <dbReference type="Pfam" id="PF00248"/>
    </source>
</evidence>
<feature type="active site" description="Proton donor" evidence="2">
    <location>
        <position position="51"/>
    </location>
</feature>
<dbReference type="PRINTS" id="PR00069">
    <property type="entry name" value="ALDKETRDTASE"/>
</dbReference>
<evidence type="ECO:0000313" key="6">
    <source>
        <dbReference type="EMBL" id="KAF7354249.1"/>
    </source>
</evidence>
<gene>
    <name evidence="6" type="ORF">MVEN_01112900</name>
</gene>
<accession>A0A8H7CXJ9</accession>
<dbReference type="FunFam" id="3.20.20.100:FF:000002">
    <property type="entry name" value="2,5-diketo-D-gluconic acid reductase A"/>
    <property type="match status" value="1"/>
</dbReference>
<name>A0A8H7CXJ9_9AGAR</name>
<evidence type="ECO:0000256" key="3">
    <source>
        <dbReference type="PIRSR" id="PIRSR000097-2"/>
    </source>
</evidence>
<comment type="caution">
    <text evidence="6">The sequence shown here is derived from an EMBL/GenBank/DDBJ whole genome shotgun (WGS) entry which is preliminary data.</text>
</comment>
<dbReference type="SUPFAM" id="SSF51430">
    <property type="entry name" value="NAD(P)-linked oxidoreductase"/>
    <property type="match status" value="1"/>
</dbReference>
<feature type="domain" description="NADP-dependent oxidoreductase" evidence="5">
    <location>
        <begin position="18"/>
        <end position="286"/>
    </location>
</feature>
<feature type="site" description="Lowers pKa of active site Tyr" evidence="4">
    <location>
        <position position="79"/>
    </location>
</feature>
<keyword evidence="1" id="KW-0560">Oxidoreductase</keyword>
<evidence type="ECO:0000256" key="4">
    <source>
        <dbReference type="PIRSR" id="PIRSR000097-3"/>
    </source>
</evidence>
<proteinExistence type="predicted"/>